<protein>
    <recommendedName>
        <fullName evidence="11">ATP-dependent DNA helicase RecQ</fullName>
        <ecNumber evidence="10">5.6.2.4</ecNumber>
    </recommendedName>
    <alternativeName>
        <fullName evidence="12">DNA 3'-5' helicase RecQ</fullName>
    </alternativeName>
</protein>
<name>A0A918E4M9_9ACTN</name>
<dbReference type="SMART" id="SM00490">
    <property type="entry name" value="HELICc"/>
    <property type="match status" value="1"/>
</dbReference>
<dbReference type="GO" id="GO:0046872">
    <property type="term" value="F:metal ion binding"/>
    <property type="evidence" value="ECO:0007669"/>
    <property type="project" value="UniProtKB-KW"/>
</dbReference>
<dbReference type="Pfam" id="PF00270">
    <property type="entry name" value="DEAD"/>
    <property type="match status" value="1"/>
</dbReference>
<keyword evidence="6" id="KW-0067">ATP-binding</keyword>
<dbReference type="SMART" id="SM00487">
    <property type="entry name" value="DEXDc"/>
    <property type="match status" value="1"/>
</dbReference>
<dbReference type="RefSeq" id="WP_189139526.1">
    <property type="nucleotide sequence ID" value="NZ_BMNK01000005.1"/>
</dbReference>
<dbReference type="GO" id="GO:0003677">
    <property type="term" value="F:DNA binding"/>
    <property type="evidence" value="ECO:0007669"/>
    <property type="project" value="UniProtKB-KW"/>
</dbReference>
<keyword evidence="4" id="KW-0378">Hydrolase</keyword>
<dbReference type="Pfam" id="PF00271">
    <property type="entry name" value="Helicase_C"/>
    <property type="match status" value="1"/>
</dbReference>
<dbReference type="GO" id="GO:0009378">
    <property type="term" value="F:four-way junction helicase activity"/>
    <property type="evidence" value="ECO:0007669"/>
    <property type="project" value="TreeGrafter"/>
</dbReference>
<dbReference type="PROSITE" id="PS51192">
    <property type="entry name" value="HELICASE_ATP_BIND_1"/>
    <property type="match status" value="1"/>
</dbReference>
<evidence type="ECO:0000256" key="6">
    <source>
        <dbReference type="ARBA" id="ARBA00022840"/>
    </source>
</evidence>
<dbReference type="InterPro" id="IPR001650">
    <property type="entry name" value="Helicase_C-like"/>
</dbReference>
<reference evidence="15" key="2">
    <citation type="submission" date="2020-09" db="EMBL/GenBank/DDBJ databases">
        <authorList>
            <person name="Sun Q."/>
            <person name="Zhou Y."/>
        </authorList>
    </citation>
    <scope>NUCLEOTIDE SEQUENCE</scope>
    <source>
        <strain evidence="15">CGMCC 4.7430</strain>
    </source>
</reference>
<dbReference type="Proteomes" id="UP000660745">
    <property type="component" value="Unassembled WGS sequence"/>
</dbReference>
<feature type="domain" description="Helicase C-terminal" evidence="14">
    <location>
        <begin position="220"/>
        <end position="368"/>
    </location>
</feature>
<evidence type="ECO:0000256" key="5">
    <source>
        <dbReference type="ARBA" id="ARBA00022806"/>
    </source>
</evidence>
<dbReference type="PROSITE" id="PS51194">
    <property type="entry name" value="HELICASE_CTER"/>
    <property type="match status" value="1"/>
</dbReference>
<dbReference type="AlphaFoldDB" id="A0A918E4M9"/>
<dbReference type="InterPro" id="IPR032284">
    <property type="entry name" value="RecQ_Zn-bd"/>
</dbReference>
<evidence type="ECO:0000256" key="12">
    <source>
        <dbReference type="ARBA" id="ARBA00044550"/>
    </source>
</evidence>
<evidence type="ECO:0000259" key="13">
    <source>
        <dbReference type="PROSITE" id="PS51192"/>
    </source>
</evidence>
<comment type="caution">
    <text evidence="15">The sequence shown here is derived from an EMBL/GenBank/DDBJ whole genome shotgun (WGS) entry which is preliminary data.</text>
</comment>
<keyword evidence="8" id="KW-0413">Isomerase</keyword>
<dbReference type="GO" id="GO:0043138">
    <property type="term" value="F:3'-5' DNA helicase activity"/>
    <property type="evidence" value="ECO:0007669"/>
    <property type="project" value="UniProtKB-EC"/>
</dbReference>
<dbReference type="NCBIfam" id="TIGR00614">
    <property type="entry name" value="recQ_fam"/>
    <property type="match status" value="1"/>
</dbReference>
<evidence type="ECO:0000256" key="1">
    <source>
        <dbReference type="ARBA" id="ARBA00005446"/>
    </source>
</evidence>
<dbReference type="GO" id="GO:0005524">
    <property type="term" value="F:ATP binding"/>
    <property type="evidence" value="ECO:0007669"/>
    <property type="project" value="UniProtKB-KW"/>
</dbReference>
<evidence type="ECO:0000313" key="15">
    <source>
        <dbReference type="EMBL" id="GGP07056.1"/>
    </source>
</evidence>
<dbReference type="InterPro" id="IPR002464">
    <property type="entry name" value="DNA/RNA_helicase_DEAH_CS"/>
</dbReference>
<evidence type="ECO:0000256" key="9">
    <source>
        <dbReference type="ARBA" id="ARBA00034617"/>
    </source>
</evidence>
<feature type="domain" description="Helicase ATP-binding" evidence="13">
    <location>
        <begin position="30"/>
        <end position="198"/>
    </location>
</feature>
<keyword evidence="2" id="KW-0479">Metal-binding</keyword>
<gene>
    <name evidence="15" type="primary">recQ</name>
    <name evidence="15" type="ORF">GCM10012278_33300</name>
</gene>
<dbReference type="EMBL" id="BMNK01000005">
    <property type="protein sequence ID" value="GGP07056.1"/>
    <property type="molecule type" value="Genomic_DNA"/>
</dbReference>
<dbReference type="PANTHER" id="PTHR13710">
    <property type="entry name" value="DNA HELICASE RECQ FAMILY MEMBER"/>
    <property type="match status" value="1"/>
</dbReference>
<dbReference type="CDD" id="cd17920">
    <property type="entry name" value="DEXHc_RecQ"/>
    <property type="match status" value="1"/>
</dbReference>
<dbReference type="GO" id="GO:0006310">
    <property type="term" value="P:DNA recombination"/>
    <property type="evidence" value="ECO:0007669"/>
    <property type="project" value="InterPro"/>
</dbReference>
<dbReference type="Pfam" id="PF16124">
    <property type="entry name" value="RecQ_Zn_bind"/>
    <property type="match status" value="1"/>
</dbReference>
<evidence type="ECO:0000256" key="8">
    <source>
        <dbReference type="ARBA" id="ARBA00023235"/>
    </source>
</evidence>
<dbReference type="GO" id="GO:0006281">
    <property type="term" value="P:DNA repair"/>
    <property type="evidence" value="ECO:0007669"/>
    <property type="project" value="TreeGrafter"/>
</dbReference>
<evidence type="ECO:0000256" key="7">
    <source>
        <dbReference type="ARBA" id="ARBA00023125"/>
    </source>
</evidence>
<dbReference type="InterPro" id="IPR027417">
    <property type="entry name" value="P-loop_NTPase"/>
</dbReference>
<dbReference type="GO" id="GO:0030894">
    <property type="term" value="C:replisome"/>
    <property type="evidence" value="ECO:0007669"/>
    <property type="project" value="TreeGrafter"/>
</dbReference>
<keyword evidence="7" id="KW-0238">DNA-binding</keyword>
<accession>A0A918E4M9</accession>
<comment type="catalytic activity">
    <reaction evidence="9">
        <text>Couples ATP hydrolysis with the unwinding of duplex DNA by translocating in the 3'-5' direction.</text>
        <dbReference type="EC" id="5.6.2.4"/>
    </reaction>
</comment>
<dbReference type="GO" id="GO:0005737">
    <property type="term" value="C:cytoplasm"/>
    <property type="evidence" value="ECO:0007669"/>
    <property type="project" value="TreeGrafter"/>
</dbReference>
<evidence type="ECO:0000313" key="16">
    <source>
        <dbReference type="Proteomes" id="UP000660745"/>
    </source>
</evidence>
<evidence type="ECO:0000256" key="3">
    <source>
        <dbReference type="ARBA" id="ARBA00022741"/>
    </source>
</evidence>
<dbReference type="PANTHER" id="PTHR13710:SF105">
    <property type="entry name" value="ATP-DEPENDENT DNA HELICASE Q1"/>
    <property type="match status" value="1"/>
</dbReference>
<organism evidence="15 16">
    <name type="scientific">Nonomuraea glycinis</name>
    <dbReference type="NCBI Taxonomy" id="2047744"/>
    <lineage>
        <taxon>Bacteria</taxon>
        <taxon>Bacillati</taxon>
        <taxon>Actinomycetota</taxon>
        <taxon>Actinomycetes</taxon>
        <taxon>Streptosporangiales</taxon>
        <taxon>Streptosporangiaceae</taxon>
        <taxon>Nonomuraea</taxon>
    </lineage>
</organism>
<evidence type="ECO:0000259" key="14">
    <source>
        <dbReference type="PROSITE" id="PS51194"/>
    </source>
</evidence>
<keyword evidence="3" id="KW-0547">Nucleotide-binding</keyword>
<dbReference type="PROSITE" id="PS00690">
    <property type="entry name" value="DEAH_ATP_HELICASE"/>
    <property type="match status" value="1"/>
</dbReference>
<keyword evidence="16" id="KW-1185">Reference proteome</keyword>
<keyword evidence="5 15" id="KW-0347">Helicase</keyword>
<proteinExistence type="inferred from homology"/>
<dbReference type="InterPro" id="IPR004589">
    <property type="entry name" value="DNA_helicase_ATP-dep_RecQ"/>
</dbReference>
<evidence type="ECO:0000256" key="4">
    <source>
        <dbReference type="ARBA" id="ARBA00022801"/>
    </source>
</evidence>
<dbReference type="InterPro" id="IPR011545">
    <property type="entry name" value="DEAD/DEAH_box_helicase_dom"/>
</dbReference>
<reference evidence="15" key="1">
    <citation type="journal article" date="2014" name="Int. J. Syst. Evol. Microbiol.">
        <title>Complete genome sequence of Corynebacterium casei LMG S-19264T (=DSM 44701T), isolated from a smear-ripened cheese.</title>
        <authorList>
            <consortium name="US DOE Joint Genome Institute (JGI-PGF)"/>
            <person name="Walter F."/>
            <person name="Albersmeier A."/>
            <person name="Kalinowski J."/>
            <person name="Ruckert C."/>
        </authorList>
    </citation>
    <scope>NUCLEOTIDE SEQUENCE</scope>
    <source>
        <strain evidence="15">CGMCC 4.7430</strain>
    </source>
</reference>
<dbReference type="EC" id="5.6.2.4" evidence="10"/>
<dbReference type="GO" id="GO:0043590">
    <property type="term" value="C:bacterial nucleoid"/>
    <property type="evidence" value="ECO:0007669"/>
    <property type="project" value="TreeGrafter"/>
</dbReference>
<sequence>MAEKSEDRCERVARDVLGLEELRPGQLEAMAALADGRDTLAVMPTGAGKSAIYQVPALLLKGPTLVVSPLIALQRDQVEALRERDEEAVSLDATTSAGKRASSFESLRAGETEFLFCAPEQLARQDVVRELAAAKPSLLVVDEAHCVSAWGHDFRPDYLRLGAVAEALGHPVIAALTATAAPPVRAEIVEGLGMRDPLQVVRGFDRANIRLEVRRSDGDGVEQVAEAVGELDVPGLVYAGTRRRTGELAGRLVAGGVRAAAYHAGLRRAERDAVQEAFMAGEVDVVVATSAFGMGIDKPDVRFVVHAQVPGSLDSYYQEIGRAGRDGEPAAGVLFYREEDLGLQRFFTGALPDEQTLARVAEAVRDGGRADRKRLRERLDLTARRLTSLLNLLEKAGAVKLGTRTVTWSGQEPAEAARAARAVAERHRDIERTRLEMMRRYAEQRDCRRVFLLGYFGEQLAEPCGNCDTCRAGTAAERNGVEEGPFPMHARVEHTVWGPGEVIRRDQDRLTVLFRDGGYRELLLSAVLEEGLMRELRSDAPDRV</sequence>
<evidence type="ECO:0000256" key="11">
    <source>
        <dbReference type="ARBA" id="ARBA00044535"/>
    </source>
</evidence>
<comment type="similarity">
    <text evidence="1">Belongs to the helicase family. RecQ subfamily.</text>
</comment>
<evidence type="ECO:0000256" key="10">
    <source>
        <dbReference type="ARBA" id="ARBA00034808"/>
    </source>
</evidence>
<dbReference type="GO" id="GO:0016787">
    <property type="term" value="F:hydrolase activity"/>
    <property type="evidence" value="ECO:0007669"/>
    <property type="project" value="UniProtKB-KW"/>
</dbReference>
<evidence type="ECO:0000256" key="2">
    <source>
        <dbReference type="ARBA" id="ARBA00022723"/>
    </source>
</evidence>
<dbReference type="Gene3D" id="3.40.50.300">
    <property type="entry name" value="P-loop containing nucleotide triphosphate hydrolases"/>
    <property type="match status" value="2"/>
</dbReference>
<dbReference type="SUPFAM" id="SSF52540">
    <property type="entry name" value="P-loop containing nucleoside triphosphate hydrolases"/>
    <property type="match status" value="1"/>
</dbReference>
<dbReference type="InterPro" id="IPR014001">
    <property type="entry name" value="Helicase_ATP-bd"/>
</dbReference>